<evidence type="ECO:0000256" key="1">
    <source>
        <dbReference type="SAM" id="Phobius"/>
    </source>
</evidence>
<feature type="transmembrane region" description="Helical" evidence="1">
    <location>
        <begin position="296"/>
        <end position="314"/>
    </location>
</feature>
<feature type="transmembrane region" description="Helical" evidence="1">
    <location>
        <begin position="371"/>
        <end position="389"/>
    </location>
</feature>
<reference evidence="3" key="1">
    <citation type="submission" date="2021-01" db="EMBL/GenBank/DDBJ databases">
        <authorList>
            <person name="Corre E."/>
            <person name="Pelletier E."/>
            <person name="Niang G."/>
            <person name="Scheremetjew M."/>
            <person name="Finn R."/>
            <person name="Kale V."/>
            <person name="Holt S."/>
            <person name="Cochrane G."/>
            <person name="Meng A."/>
            <person name="Brown T."/>
            <person name="Cohen L."/>
        </authorList>
    </citation>
    <scope>NUCLEOTIDE SEQUENCE</scope>
    <source>
        <strain evidence="3">CCMP 2712</strain>
    </source>
</reference>
<keyword evidence="1" id="KW-0472">Membrane</keyword>
<keyword evidence="1" id="KW-0812">Transmembrane</keyword>
<accession>A0A6U6BT25</accession>
<proteinExistence type="predicted"/>
<evidence type="ECO:0000313" key="2">
    <source>
        <dbReference type="EMBL" id="CAE2318184.1"/>
    </source>
</evidence>
<name>A0A6U6BT25_GUITH</name>
<gene>
    <name evidence="2" type="ORF">GTHE00462_LOCUS25550</name>
    <name evidence="3" type="ORF">GTHE00462_LOCUS25552</name>
</gene>
<dbReference type="EMBL" id="HBKN01032837">
    <property type="protein sequence ID" value="CAE2318187.1"/>
    <property type="molecule type" value="Transcribed_RNA"/>
</dbReference>
<evidence type="ECO:0000313" key="3">
    <source>
        <dbReference type="EMBL" id="CAE2318187.1"/>
    </source>
</evidence>
<organism evidence="3">
    <name type="scientific">Guillardia theta</name>
    <name type="common">Cryptophyte</name>
    <name type="synonym">Cryptomonas phi</name>
    <dbReference type="NCBI Taxonomy" id="55529"/>
    <lineage>
        <taxon>Eukaryota</taxon>
        <taxon>Cryptophyceae</taxon>
        <taxon>Pyrenomonadales</taxon>
        <taxon>Geminigeraceae</taxon>
        <taxon>Guillardia</taxon>
    </lineage>
</organism>
<dbReference type="AlphaFoldDB" id="A0A6U6BT25"/>
<keyword evidence="1" id="KW-1133">Transmembrane helix</keyword>
<feature type="transmembrane region" description="Helical" evidence="1">
    <location>
        <begin position="344"/>
        <end position="365"/>
    </location>
</feature>
<feature type="transmembrane region" description="Helical" evidence="1">
    <location>
        <begin position="88"/>
        <end position="107"/>
    </location>
</feature>
<feature type="transmembrane region" description="Helical" evidence="1">
    <location>
        <begin position="320"/>
        <end position="339"/>
    </location>
</feature>
<protein>
    <submittedName>
        <fullName evidence="3">Uncharacterized protein</fullName>
    </submittedName>
</protein>
<sequence>MSGEHELVDFLHGFRYPFQSKRLSTIESLHRCWSKRCLAMRKYFRKLVEQRVSLDTKLIYYIENMHRGPDASVFFCARPMQAALSRKGFLLILLAISSMYLSLTTVWTRKYFNNGYTTYRHFKFAVLRERENKSVGSPNVKHFGMMRDGGDVVHDLRQPGLIGQYQVHKNGTINLDYEFPVQSNGFYFITSDNMTERDPTSFTVSGSHDRQEWTIIGASQYQVDLLAVNTGDLAIFKFGQGDYNTSMARNYVESFDLSAPSVEMLLILLMALMRTLSLGVPAVLGLLRREHIGKIWMQYGILIIVVTLCLIAYMDRDNRTSTLLLAFSSFSVFVIIFFFENEMYYWTASLLTFFGWLVLGLLMSYPNFVKVGLIVSLASLFILLYRFHVTYTSLNLVMQDKARYDAGWKIVLEYLGQDEQLDSLREMSKEISKSCQNKSARQEDSIKRVRTSVSYTSVESEIEVPVAPPVWRKQAWHSSLFGNAVLSLDRLFAQAASMQYILLAKVQRWAMLSRGYVSLAGNSEKDTFVLWEEACKYQDMLSSVKWADTKSETRAIEKAVRCYGGDVSRLRDICRQTLVFDDIASVCKCLDIIKNDVDTEIVRITDKMSGTDSFSDYFGRRDVTVNVRLRTKEAVLLGVQGHISEVRLTLMSMAALENTQSHMRYIKVRNLIGR</sequence>
<feature type="transmembrane region" description="Helical" evidence="1">
    <location>
        <begin position="264"/>
        <end position="284"/>
    </location>
</feature>
<dbReference type="EMBL" id="HBKN01032835">
    <property type="protein sequence ID" value="CAE2318184.1"/>
    <property type="molecule type" value="Transcribed_RNA"/>
</dbReference>